<proteinExistence type="predicted"/>
<sequence>MSDLRETLASAFAEETDDETAQTAAENAAAFAEEYDEDLTAERVTDLLDDAPYEAFAHRFDWVVGELAAENEDCTDSREFRLDGFDALAADADIGA</sequence>
<comment type="caution">
    <text evidence="2">The sequence shown here is derived from an EMBL/GenBank/DDBJ whole genome shotgun (WGS) entry which is preliminary data.</text>
</comment>
<keyword evidence="3" id="KW-1185">Reference proteome</keyword>
<reference evidence="2" key="1">
    <citation type="submission" date="2021-06" db="EMBL/GenBank/DDBJ databases">
        <title>New haloarchaea isolates fom saline soil.</title>
        <authorList>
            <person name="Duran-Viseras A."/>
            <person name="Sanchez-Porro C.S."/>
            <person name="Ventosa A."/>
        </authorList>
    </citation>
    <scope>NUCLEOTIDE SEQUENCE</scope>
    <source>
        <strain evidence="2">JCM 18369</strain>
    </source>
</reference>
<dbReference type="RefSeq" id="WP_162413553.1">
    <property type="nucleotide sequence ID" value="NZ_JAHQXE010000003.1"/>
</dbReference>
<organism evidence="2 3">
    <name type="scientific">Haloarcula salina</name>
    <dbReference type="NCBI Taxonomy" id="1429914"/>
    <lineage>
        <taxon>Archaea</taxon>
        <taxon>Methanobacteriati</taxon>
        <taxon>Methanobacteriota</taxon>
        <taxon>Stenosarchaea group</taxon>
        <taxon>Halobacteria</taxon>
        <taxon>Halobacteriales</taxon>
        <taxon>Haloarculaceae</taxon>
        <taxon>Haloarcula</taxon>
    </lineage>
</organism>
<dbReference type="AlphaFoldDB" id="A0AA41G0Q6"/>
<evidence type="ECO:0000256" key="1">
    <source>
        <dbReference type="SAM" id="MobiDB-lite"/>
    </source>
</evidence>
<evidence type="ECO:0000313" key="2">
    <source>
        <dbReference type="EMBL" id="MBV0902270.1"/>
    </source>
</evidence>
<evidence type="ECO:0000313" key="3">
    <source>
        <dbReference type="Proteomes" id="UP001166304"/>
    </source>
</evidence>
<accession>A0AA41G0Q6</accession>
<dbReference type="Proteomes" id="UP001166304">
    <property type="component" value="Unassembled WGS sequence"/>
</dbReference>
<gene>
    <name evidence="2" type="ORF">KTS37_10765</name>
</gene>
<dbReference type="EMBL" id="JAHQXE010000003">
    <property type="protein sequence ID" value="MBV0902270.1"/>
    <property type="molecule type" value="Genomic_DNA"/>
</dbReference>
<protein>
    <submittedName>
        <fullName evidence="2">Uncharacterized protein</fullName>
    </submittedName>
</protein>
<feature type="region of interest" description="Disordered" evidence="1">
    <location>
        <begin position="1"/>
        <end position="23"/>
    </location>
</feature>
<name>A0AA41G0Q6_9EURY</name>